<evidence type="ECO:0000256" key="5">
    <source>
        <dbReference type="ARBA" id="ARBA00022989"/>
    </source>
</evidence>
<dbReference type="RefSeq" id="WP_345824892.1">
    <property type="nucleotide sequence ID" value="NZ_JBDIML010000003.1"/>
</dbReference>
<feature type="domain" description="YetF-like N-terminal transmembrane" evidence="9">
    <location>
        <begin position="4"/>
        <end position="79"/>
    </location>
</feature>
<dbReference type="InterPro" id="IPR023090">
    <property type="entry name" value="UPF0702_alpha/beta_dom_sf"/>
</dbReference>
<dbReference type="Pfam" id="PF07870">
    <property type="entry name" value="DUF1657"/>
    <property type="match status" value="1"/>
</dbReference>
<protein>
    <submittedName>
        <fullName evidence="10">DUF421 domain-containing protein</fullName>
    </submittedName>
</protein>
<evidence type="ECO:0000256" key="3">
    <source>
        <dbReference type="ARBA" id="ARBA00022475"/>
    </source>
</evidence>
<keyword evidence="11" id="KW-1185">Reference proteome</keyword>
<evidence type="ECO:0000256" key="1">
    <source>
        <dbReference type="ARBA" id="ARBA00004651"/>
    </source>
</evidence>
<accession>A0ABU9XI97</accession>
<evidence type="ECO:0000256" key="6">
    <source>
        <dbReference type="ARBA" id="ARBA00023136"/>
    </source>
</evidence>
<dbReference type="InterPro" id="IPR012452">
    <property type="entry name" value="DUF1657"/>
</dbReference>
<feature type="transmembrane region" description="Helical" evidence="7">
    <location>
        <begin position="59"/>
        <end position="81"/>
    </location>
</feature>
<sequence length="286" mass="32119">MSEYLITIIRSVIAFLLLLLMARVMGKKQISHLTFFDYCVGITIGSIASSMAVDQNIKISNGLMALLVWGLFPIVLGYIGLKSKLFLQITDGKSDMVIENGKILEKNLMKNQLAIKELMLLLREQGVFNVQDVEMAVFETNGQLSILKKSEEQPVTPRILQTPVERDHGPTIIISDGHVMKNSLKKLGYTKEWLLGEIQAQGALTFQDVFLAQVDSKGNVYVDLYSDDLKKEVVQQRPLVGSTLKKLQADFESFALQTDNPAAKEMYTEQAEKLQKVLDNITDYLK</sequence>
<evidence type="ECO:0000259" key="8">
    <source>
        <dbReference type="Pfam" id="PF04239"/>
    </source>
</evidence>
<evidence type="ECO:0000313" key="11">
    <source>
        <dbReference type="Proteomes" id="UP001444625"/>
    </source>
</evidence>
<dbReference type="Gene3D" id="3.30.240.20">
    <property type="entry name" value="bsu07140 like domains"/>
    <property type="match status" value="2"/>
</dbReference>
<dbReference type="Pfam" id="PF20730">
    <property type="entry name" value="YetF_N"/>
    <property type="match status" value="1"/>
</dbReference>
<evidence type="ECO:0000256" key="2">
    <source>
        <dbReference type="ARBA" id="ARBA00006448"/>
    </source>
</evidence>
<dbReference type="Proteomes" id="UP001444625">
    <property type="component" value="Unassembled WGS sequence"/>
</dbReference>
<organism evidence="10 11">
    <name type="scientific">Ornithinibacillus xuwenensis</name>
    <dbReference type="NCBI Taxonomy" id="3144668"/>
    <lineage>
        <taxon>Bacteria</taxon>
        <taxon>Bacillati</taxon>
        <taxon>Bacillota</taxon>
        <taxon>Bacilli</taxon>
        <taxon>Bacillales</taxon>
        <taxon>Bacillaceae</taxon>
        <taxon>Ornithinibacillus</taxon>
    </lineage>
</organism>
<feature type="domain" description="YetF C-terminal" evidence="8">
    <location>
        <begin position="82"/>
        <end position="215"/>
    </location>
</feature>
<dbReference type="Pfam" id="PF04239">
    <property type="entry name" value="DUF421"/>
    <property type="match status" value="1"/>
</dbReference>
<dbReference type="InterPro" id="IPR007353">
    <property type="entry name" value="DUF421"/>
</dbReference>
<proteinExistence type="inferred from homology"/>
<keyword evidence="5 7" id="KW-1133">Transmembrane helix</keyword>
<name>A0ABU9XI97_9BACI</name>
<comment type="caution">
    <text evidence="10">The sequence shown here is derived from an EMBL/GenBank/DDBJ whole genome shotgun (WGS) entry which is preliminary data.</text>
</comment>
<comment type="similarity">
    <text evidence="2">Belongs to the UPF0702 family.</text>
</comment>
<dbReference type="PANTHER" id="PTHR34582:SF7">
    <property type="entry name" value="UPF0702 TRANSMEMBRANE PROTEIN YDFS"/>
    <property type="match status" value="1"/>
</dbReference>
<keyword evidence="4 7" id="KW-0812">Transmembrane</keyword>
<gene>
    <name evidence="10" type="ORF">ABC228_09460</name>
</gene>
<keyword evidence="6 7" id="KW-0472">Membrane</keyword>
<feature type="transmembrane region" description="Helical" evidence="7">
    <location>
        <begin position="6"/>
        <end position="23"/>
    </location>
</feature>
<evidence type="ECO:0000313" key="10">
    <source>
        <dbReference type="EMBL" id="MEN2767416.1"/>
    </source>
</evidence>
<keyword evidence="3" id="KW-1003">Cell membrane</keyword>
<evidence type="ECO:0000256" key="7">
    <source>
        <dbReference type="SAM" id="Phobius"/>
    </source>
</evidence>
<dbReference type="EMBL" id="JBDIML010000003">
    <property type="protein sequence ID" value="MEN2767416.1"/>
    <property type="molecule type" value="Genomic_DNA"/>
</dbReference>
<reference evidence="10 11" key="1">
    <citation type="submission" date="2024-05" db="EMBL/GenBank/DDBJ databases">
        <authorList>
            <person name="Haq I."/>
            <person name="Ullah Z."/>
            <person name="Ahmad R."/>
            <person name="Li M."/>
            <person name="Tong Y."/>
        </authorList>
    </citation>
    <scope>NUCLEOTIDE SEQUENCE [LARGE SCALE GENOMIC DNA]</scope>
    <source>
        <strain evidence="10 11">16A2E</strain>
    </source>
</reference>
<feature type="transmembrane region" description="Helical" evidence="7">
    <location>
        <begin position="35"/>
        <end position="53"/>
    </location>
</feature>
<evidence type="ECO:0000259" key="9">
    <source>
        <dbReference type="Pfam" id="PF20730"/>
    </source>
</evidence>
<dbReference type="PANTHER" id="PTHR34582">
    <property type="entry name" value="UPF0702 TRANSMEMBRANE PROTEIN YCAP"/>
    <property type="match status" value="1"/>
</dbReference>
<comment type="subcellular location">
    <subcellularLocation>
        <location evidence="1">Cell membrane</location>
        <topology evidence="1">Multi-pass membrane protein</topology>
    </subcellularLocation>
</comment>
<dbReference type="InterPro" id="IPR048454">
    <property type="entry name" value="YetF_N"/>
</dbReference>
<evidence type="ECO:0000256" key="4">
    <source>
        <dbReference type="ARBA" id="ARBA00022692"/>
    </source>
</evidence>